<dbReference type="GO" id="GO:0000155">
    <property type="term" value="F:phosphorelay sensor kinase activity"/>
    <property type="evidence" value="ECO:0007669"/>
    <property type="project" value="InterPro"/>
</dbReference>
<dbReference type="AlphaFoldDB" id="A0A495DSB8"/>
<protein>
    <submittedName>
        <fullName evidence="4">Tetratricopeptide repeat protein</fullName>
    </submittedName>
</protein>
<dbReference type="SUPFAM" id="SSF55874">
    <property type="entry name" value="ATPase domain of HSP90 chaperone/DNA topoisomerase II/histidine kinase"/>
    <property type="match status" value="1"/>
</dbReference>
<evidence type="ECO:0000256" key="2">
    <source>
        <dbReference type="SAM" id="Phobius"/>
    </source>
</evidence>
<feature type="transmembrane region" description="Helical" evidence="2">
    <location>
        <begin position="363"/>
        <end position="386"/>
    </location>
</feature>
<dbReference type="SMART" id="SM00028">
    <property type="entry name" value="TPR"/>
    <property type="match status" value="6"/>
</dbReference>
<dbReference type="Pfam" id="PF06580">
    <property type="entry name" value="His_kinase"/>
    <property type="match status" value="1"/>
</dbReference>
<dbReference type="Pfam" id="PF13424">
    <property type="entry name" value="TPR_12"/>
    <property type="match status" value="3"/>
</dbReference>
<gene>
    <name evidence="4" type="ORF">CLV91_3347</name>
</gene>
<reference evidence="4 5" key="1">
    <citation type="submission" date="2018-10" db="EMBL/GenBank/DDBJ databases">
        <title>Genomic Encyclopedia of Archaeal and Bacterial Type Strains, Phase II (KMG-II): from individual species to whole genera.</title>
        <authorList>
            <person name="Goeker M."/>
        </authorList>
    </citation>
    <scope>NUCLEOTIDE SEQUENCE [LARGE SCALE GENOMIC DNA]</scope>
    <source>
        <strain evidence="4 5">DSM 25230</strain>
    </source>
</reference>
<keyword evidence="2" id="KW-0812">Transmembrane</keyword>
<keyword evidence="1" id="KW-0802">TPR repeat</keyword>
<evidence type="ECO:0000313" key="4">
    <source>
        <dbReference type="EMBL" id="RKR06492.1"/>
    </source>
</evidence>
<feature type="repeat" description="TPR" evidence="1">
    <location>
        <begin position="136"/>
        <end position="169"/>
    </location>
</feature>
<proteinExistence type="predicted"/>
<dbReference type="InterPro" id="IPR036890">
    <property type="entry name" value="HATPase_C_sf"/>
</dbReference>
<feature type="repeat" description="TPR" evidence="1">
    <location>
        <begin position="176"/>
        <end position="209"/>
    </location>
</feature>
<sequence>MKNHHNQTMIIKQKKATLFVVFFLFLCFLGFSQQSKLDSIISKLRVYEERDSVRARLLVNAAWNSIYENEQDAFVYVNEAVDIAKEIQWDWGLVVSLRQKGVNYYVQRDYLSAVDTWQEALKIAENKNVKDKLLIASIYNNLGNVHADFKQYAKALENYKQCLHISEQVGNKENNINALSNIGYVYVDLNKIEKGIVYFNKALLLAKDESNKRLIASIIKNLGDAYKLKEDYNKALSFYEESAKIAEDIKDKYVASSALNSISELHIKLGKYDEAQVYSEKALQLAKEINTVEWQADSWKLLSDVFEKKGKTKDALKAYKNYIQLKDSIQSEDKKVALTRKEMAFKLERQEAKAKAELEKEKLYANLILTAAIFVVLGSIIAYVLYKRKRDAIEYRKIAEFKTKVAETELKALRSQMNPHFIFNAMSSIGDYMIKNDLETANEYLIKFSKLIRSILENSEKKWISLEEDLELTKLYIEIESLRLKDKIFYTFLIDKSIDVENTMVPPLILQPFIENSIWHGIAKKEGKGTIKICAKKNEKHVVFSVDDDGVGRKKGLKQLPNHTAMGVNITKNRLAIINNQDGFNNSVKMIDKVQGVRIEVKIPLELRF</sequence>
<dbReference type="Proteomes" id="UP000269412">
    <property type="component" value="Unassembled WGS sequence"/>
</dbReference>
<dbReference type="InterPro" id="IPR050640">
    <property type="entry name" value="Bact_2-comp_sensor_kinase"/>
</dbReference>
<dbReference type="PROSITE" id="PS50005">
    <property type="entry name" value="TPR"/>
    <property type="match status" value="4"/>
</dbReference>
<feature type="domain" description="Signal transduction histidine kinase internal region" evidence="3">
    <location>
        <begin position="408"/>
        <end position="488"/>
    </location>
</feature>
<dbReference type="InterPro" id="IPR010559">
    <property type="entry name" value="Sig_transdc_His_kin_internal"/>
</dbReference>
<feature type="repeat" description="TPR" evidence="1">
    <location>
        <begin position="256"/>
        <end position="289"/>
    </location>
</feature>
<keyword evidence="5" id="KW-1185">Reference proteome</keyword>
<evidence type="ECO:0000256" key="1">
    <source>
        <dbReference type="PROSITE-ProRule" id="PRU00339"/>
    </source>
</evidence>
<dbReference type="GO" id="GO:0016020">
    <property type="term" value="C:membrane"/>
    <property type="evidence" value="ECO:0007669"/>
    <property type="project" value="InterPro"/>
</dbReference>
<dbReference type="PANTHER" id="PTHR34220:SF7">
    <property type="entry name" value="SENSOR HISTIDINE KINASE YPDA"/>
    <property type="match status" value="1"/>
</dbReference>
<keyword evidence="2" id="KW-1133">Transmembrane helix</keyword>
<keyword evidence="2" id="KW-0472">Membrane</keyword>
<dbReference type="EMBL" id="RBIQ01000014">
    <property type="protein sequence ID" value="RKR06492.1"/>
    <property type="molecule type" value="Genomic_DNA"/>
</dbReference>
<name>A0A495DSB8_9FLAO</name>
<dbReference type="OrthoDB" id="6190788at2"/>
<evidence type="ECO:0000259" key="3">
    <source>
        <dbReference type="Pfam" id="PF06580"/>
    </source>
</evidence>
<organism evidence="4 5">
    <name type="scientific">Maribacter vaceletii</name>
    <dbReference type="NCBI Taxonomy" id="1206816"/>
    <lineage>
        <taxon>Bacteria</taxon>
        <taxon>Pseudomonadati</taxon>
        <taxon>Bacteroidota</taxon>
        <taxon>Flavobacteriia</taxon>
        <taxon>Flavobacteriales</taxon>
        <taxon>Flavobacteriaceae</taxon>
        <taxon>Maribacter</taxon>
    </lineage>
</organism>
<comment type="caution">
    <text evidence="4">The sequence shown here is derived from an EMBL/GenBank/DDBJ whole genome shotgun (WGS) entry which is preliminary data.</text>
</comment>
<dbReference type="InterPro" id="IPR019734">
    <property type="entry name" value="TPR_rpt"/>
</dbReference>
<feature type="repeat" description="TPR" evidence="1">
    <location>
        <begin position="216"/>
        <end position="249"/>
    </location>
</feature>
<accession>A0A495DSB8</accession>
<dbReference type="Gene3D" id="3.30.565.10">
    <property type="entry name" value="Histidine kinase-like ATPase, C-terminal domain"/>
    <property type="match status" value="1"/>
</dbReference>
<evidence type="ECO:0000313" key="5">
    <source>
        <dbReference type="Proteomes" id="UP000269412"/>
    </source>
</evidence>
<dbReference type="Gene3D" id="1.25.40.10">
    <property type="entry name" value="Tetratricopeptide repeat domain"/>
    <property type="match status" value="3"/>
</dbReference>
<dbReference type="PANTHER" id="PTHR34220">
    <property type="entry name" value="SENSOR HISTIDINE KINASE YPDA"/>
    <property type="match status" value="1"/>
</dbReference>
<dbReference type="InterPro" id="IPR011990">
    <property type="entry name" value="TPR-like_helical_dom_sf"/>
</dbReference>
<dbReference type="SUPFAM" id="SSF48452">
    <property type="entry name" value="TPR-like"/>
    <property type="match status" value="2"/>
</dbReference>